<evidence type="ECO:0000313" key="6">
    <source>
        <dbReference type="Proteomes" id="UP000193431"/>
    </source>
</evidence>
<gene>
    <name evidence="4" type="primary">kdsB</name>
    <name evidence="5" type="ORF">BST97_04005</name>
</gene>
<dbReference type="GO" id="GO:0008690">
    <property type="term" value="F:3-deoxy-manno-octulosonate cytidylyltransferase activity"/>
    <property type="evidence" value="ECO:0007669"/>
    <property type="project" value="UniProtKB-UniRule"/>
</dbReference>
<keyword evidence="6" id="KW-1185">Reference proteome</keyword>
<dbReference type="EC" id="2.7.7.38" evidence="4"/>
<comment type="function">
    <text evidence="4">Activates KDO (a required 8-carbon sugar) for incorporation into bacterial lipopolysaccharide in Gram-negative bacteria.</text>
</comment>
<dbReference type="Proteomes" id="UP000193431">
    <property type="component" value="Chromosome"/>
</dbReference>
<dbReference type="PANTHER" id="PTHR42866:SF2">
    <property type="entry name" value="3-DEOXY-MANNO-OCTULOSONATE CYTIDYLYLTRANSFERASE, MITOCHONDRIAL"/>
    <property type="match status" value="1"/>
</dbReference>
<dbReference type="GO" id="GO:0033468">
    <property type="term" value="P:CMP-keto-3-deoxy-D-manno-octulosonic acid biosynthetic process"/>
    <property type="evidence" value="ECO:0007669"/>
    <property type="project" value="UniProtKB-UniRule"/>
</dbReference>
<dbReference type="AlphaFoldDB" id="A0A1W6MI02"/>
<dbReference type="EMBL" id="CP019344">
    <property type="protein sequence ID" value="ARN77210.1"/>
    <property type="molecule type" value="Genomic_DNA"/>
</dbReference>
<dbReference type="CDD" id="cd02517">
    <property type="entry name" value="CMP-KDO-Synthetase"/>
    <property type="match status" value="1"/>
</dbReference>
<evidence type="ECO:0000256" key="2">
    <source>
        <dbReference type="ARBA" id="ARBA00022695"/>
    </source>
</evidence>
<evidence type="ECO:0000256" key="1">
    <source>
        <dbReference type="ARBA" id="ARBA00022679"/>
    </source>
</evidence>
<keyword evidence="4" id="KW-0963">Cytoplasm</keyword>
<dbReference type="GO" id="GO:0009103">
    <property type="term" value="P:lipopolysaccharide biosynthetic process"/>
    <property type="evidence" value="ECO:0007669"/>
    <property type="project" value="UniProtKB-UniRule"/>
</dbReference>
<proteinExistence type="inferred from homology"/>
<name>A0A1W6MI02_9FLAO</name>
<protein>
    <recommendedName>
        <fullName evidence="4">3-deoxy-manno-octulosonate cytidylyltransferase</fullName>
        <ecNumber evidence="4">2.7.7.38</ecNumber>
    </recommendedName>
    <alternativeName>
        <fullName evidence="4">CMP-2-keto-3-deoxyoctulosonic acid synthase</fullName>
        <shortName evidence="4">CKS</shortName>
        <shortName evidence="4">CMP-KDO synthase</shortName>
    </alternativeName>
</protein>
<comment type="subcellular location">
    <subcellularLocation>
        <location evidence="4">Cytoplasm</location>
    </subcellularLocation>
</comment>
<dbReference type="PANTHER" id="PTHR42866">
    <property type="entry name" value="3-DEOXY-MANNO-OCTULOSONATE CYTIDYLYLTRANSFERASE"/>
    <property type="match status" value="1"/>
</dbReference>
<dbReference type="GO" id="GO:0005829">
    <property type="term" value="C:cytosol"/>
    <property type="evidence" value="ECO:0007669"/>
    <property type="project" value="TreeGrafter"/>
</dbReference>
<dbReference type="Gene3D" id="3.90.550.10">
    <property type="entry name" value="Spore Coat Polysaccharide Biosynthesis Protein SpsA, Chain A"/>
    <property type="match status" value="1"/>
</dbReference>
<dbReference type="InterPro" id="IPR004528">
    <property type="entry name" value="KdsB"/>
</dbReference>
<comment type="catalytic activity">
    <reaction evidence="4">
        <text>3-deoxy-alpha-D-manno-oct-2-ulosonate + CTP = CMP-3-deoxy-beta-D-manno-octulosonate + diphosphate</text>
        <dbReference type="Rhea" id="RHEA:23448"/>
        <dbReference type="ChEBI" id="CHEBI:33019"/>
        <dbReference type="ChEBI" id="CHEBI:37563"/>
        <dbReference type="ChEBI" id="CHEBI:85986"/>
        <dbReference type="ChEBI" id="CHEBI:85987"/>
        <dbReference type="EC" id="2.7.7.38"/>
    </reaction>
</comment>
<sequence>MNIIAIIPARLEASRFPNKLLKDLCGKAVIVRTYEAAVATGLFSKVIVATDSKEIEAEIKLAGGAVFFSQTPHDCGSNRIAEAAMNMNADIVVNVQGDEPFTNLADLKALIQVFETDDNQQISLASLMHVLDQEIDIADPNNVKVITDLNSDAIYFSRSPIPYKRDLEIKNPVYKHIGIYAYRKDALIEFYKSEPTPLELTEKIECIRYLERGKKIRMVVTDHKSIGIDTPSDLDQARELWKRSEA</sequence>
<evidence type="ECO:0000256" key="4">
    <source>
        <dbReference type="HAMAP-Rule" id="MF_00057"/>
    </source>
</evidence>
<dbReference type="InterPro" id="IPR003329">
    <property type="entry name" value="Cytidylyl_trans"/>
</dbReference>
<accession>A0A1W6MI02</accession>
<dbReference type="SUPFAM" id="SSF53448">
    <property type="entry name" value="Nucleotide-diphospho-sugar transferases"/>
    <property type="match status" value="1"/>
</dbReference>
<dbReference type="STRING" id="331648.BST97_04005"/>
<dbReference type="HAMAP" id="MF_00057">
    <property type="entry name" value="KdsB"/>
    <property type="match status" value="1"/>
</dbReference>
<dbReference type="RefSeq" id="WP_085766017.1">
    <property type="nucleotide sequence ID" value="NZ_CP019344.1"/>
</dbReference>
<keyword evidence="1 4" id="KW-0808">Transferase</keyword>
<dbReference type="Pfam" id="PF02348">
    <property type="entry name" value="CTP_transf_3"/>
    <property type="match status" value="1"/>
</dbReference>
<dbReference type="UniPathway" id="UPA00358">
    <property type="reaction ID" value="UER00476"/>
</dbReference>
<reference evidence="5 6" key="1">
    <citation type="submission" date="2016-11" db="EMBL/GenBank/DDBJ databases">
        <title>Trade-off between light-utilization and light-protection in marine flavobacteria.</title>
        <authorList>
            <person name="Kumagai Y."/>
        </authorList>
    </citation>
    <scope>NUCLEOTIDE SEQUENCE [LARGE SCALE GENOMIC DNA]</scope>
    <source>
        <strain evidence="5 6">JCM 13191</strain>
    </source>
</reference>
<comment type="similarity">
    <text evidence="4">Belongs to the KdsB family.</text>
</comment>
<dbReference type="OrthoDB" id="9815559at2"/>
<keyword evidence="2 4" id="KW-0548">Nucleotidyltransferase</keyword>
<evidence type="ECO:0000313" key="5">
    <source>
        <dbReference type="EMBL" id="ARN77210.1"/>
    </source>
</evidence>
<evidence type="ECO:0000256" key="3">
    <source>
        <dbReference type="ARBA" id="ARBA00022985"/>
    </source>
</evidence>
<dbReference type="NCBIfam" id="TIGR00466">
    <property type="entry name" value="kdsB"/>
    <property type="match status" value="1"/>
</dbReference>
<keyword evidence="3 4" id="KW-0448">Lipopolysaccharide biosynthesis</keyword>
<organism evidence="5 6">
    <name type="scientific">Nonlabens spongiae</name>
    <dbReference type="NCBI Taxonomy" id="331648"/>
    <lineage>
        <taxon>Bacteria</taxon>
        <taxon>Pseudomonadati</taxon>
        <taxon>Bacteroidota</taxon>
        <taxon>Flavobacteriia</taxon>
        <taxon>Flavobacteriales</taxon>
        <taxon>Flavobacteriaceae</taxon>
        <taxon>Nonlabens</taxon>
    </lineage>
</organism>
<comment type="pathway">
    <text evidence="4">Nucleotide-sugar biosynthesis; CMP-3-deoxy-D-manno-octulosonate biosynthesis; CMP-3-deoxy-D-manno-octulosonate from 3-deoxy-D-manno-octulosonate and CTP: step 1/1.</text>
</comment>
<dbReference type="NCBIfam" id="NF003952">
    <property type="entry name" value="PRK05450.1-5"/>
    <property type="match status" value="1"/>
</dbReference>
<dbReference type="InterPro" id="IPR029044">
    <property type="entry name" value="Nucleotide-diphossugar_trans"/>
</dbReference>